<sequence>MFAKKFPLPNKTQFLNFIFSSNGYIVFILAPISISIHYIAYRDIYSNDNNSNDNNSNDIYSDKIKRIIPPD</sequence>
<feature type="transmembrane region" description="Helical" evidence="1">
    <location>
        <begin position="21"/>
        <end position="41"/>
    </location>
</feature>
<evidence type="ECO:0000313" key="2">
    <source>
        <dbReference type="EMBL" id="ATZ81062.1"/>
    </source>
</evidence>
<evidence type="ECO:0000313" key="3">
    <source>
        <dbReference type="Proteomes" id="UP000240325"/>
    </source>
</evidence>
<keyword evidence="1" id="KW-0812">Transmembrane</keyword>
<organism evidence="2">
    <name type="scientific">Bodo saltans virus</name>
    <dbReference type="NCBI Taxonomy" id="2024608"/>
    <lineage>
        <taxon>Viruses</taxon>
        <taxon>Varidnaviria</taxon>
        <taxon>Bamfordvirae</taxon>
        <taxon>Nucleocytoviricota</taxon>
        <taxon>Megaviricetes</taxon>
        <taxon>Imitervirales</taxon>
        <taxon>Mimiviridae</taxon>
        <taxon>Klosneuvirinae</taxon>
        <taxon>Theiavirus</taxon>
        <taxon>Theiavirus salishense</taxon>
    </lineage>
</organism>
<dbReference type="Proteomes" id="UP000240325">
    <property type="component" value="Segment"/>
</dbReference>
<evidence type="ECO:0008006" key="4">
    <source>
        <dbReference type="Google" id="ProtNLM"/>
    </source>
</evidence>
<accession>A0A2H4UVV1</accession>
<keyword evidence="3" id="KW-1185">Reference proteome</keyword>
<reference evidence="2" key="1">
    <citation type="journal article" date="2017" name="Elife">
        <title>The kinetoplastid-infecting Bodo saltans virus (BsV), a window into the most abundant giant viruses in the sea.</title>
        <authorList>
            <person name="Deeg C.M."/>
            <person name="Chow C.-E.T."/>
            <person name="Suttle C.A."/>
        </authorList>
    </citation>
    <scope>NUCLEOTIDE SEQUENCE</scope>
    <source>
        <strain evidence="2">NG1</strain>
    </source>
</reference>
<name>A0A2H4UVV1_9VIRU</name>
<gene>
    <name evidence="2" type="ORF">BMW23_1017</name>
</gene>
<dbReference type="EMBL" id="MF782455">
    <property type="protein sequence ID" value="ATZ81062.1"/>
    <property type="molecule type" value="Genomic_DNA"/>
</dbReference>
<protein>
    <recommendedName>
        <fullName evidence="4">Transmembrane protein</fullName>
    </recommendedName>
</protein>
<proteinExistence type="predicted"/>
<keyword evidence="1" id="KW-0472">Membrane</keyword>
<keyword evidence="1" id="KW-1133">Transmembrane helix</keyword>
<evidence type="ECO:0000256" key="1">
    <source>
        <dbReference type="SAM" id="Phobius"/>
    </source>
</evidence>